<evidence type="ECO:0000313" key="3">
    <source>
        <dbReference type="Proteomes" id="UP000053201"/>
    </source>
</evidence>
<proteinExistence type="predicted"/>
<dbReference type="Proteomes" id="UP000053201">
    <property type="component" value="Unassembled WGS sequence"/>
</dbReference>
<feature type="region of interest" description="Disordered" evidence="1">
    <location>
        <begin position="18"/>
        <end position="37"/>
    </location>
</feature>
<gene>
    <name evidence="2" type="ORF">SPPG_09251</name>
</gene>
<evidence type="ECO:0000256" key="1">
    <source>
        <dbReference type="SAM" id="MobiDB-lite"/>
    </source>
</evidence>
<organism evidence="2 3">
    <name type="scientific">Spizellomyces punctatus (strain DAOM BR117)</name>
    <dbReference type="NCBI Taxonomy" id="645134"/>
    <lineage>
        <taxon>Eukaryota</taxon>
        <taxon>Fungi</taxon>
        <taxon>Fungi incertae sedis</taxon>
        <taxon>Chytridiomycota</taxon>
        <taxon>Chytridiomycota incertae sedis</taxon>
        <taxon>Chytridiomycetes</taxon>
        <taxon>Spizellomycetales</taxon>
        <taxon>Spizellomycetaceae</taxon>
        <taxon>Spizellomyces</taxon>
    </lineage>
</organism>
<reference evidence="2 3" key="1">
    <citation type="submission" date="2009-08" db="EMBL/GenBank/DDBJ databases">
        <title>The Genome Sequence of Spizellomyces punctatus strain DAOM BR117.</title>
        <authorList>
            <consortium name="The Broad Institute Genome Sequencing Platform"/>
            <person name="Russ C."/>
            <person name="Cuomo C."/>
            <person name="Shea T."/>
            <person name="Young S.K."/>
            <person name="Zeng Q."/>
            <person name="Koehrsen M."/>
            <person name="Haas B."/>
            <person name="Borodovsky M."/>
            <person name="Guigo R."/>
            <person name="Alvarado L."/>
            <person name="Berlin A."/>
            <person name="Bochicchio J."/>
            <person name="Borenstein D."/>
            <person name="Chapman S."/>
            <person name="Chen Z."/>
            <person name="Engels R."/>
            <person name="Freedman E."/>
            <person name="Gellesch M."/>
            <person name="Goldberg J."/>
            <person name="Griggs A."/>
            <person name="Gujja S."/>
            <person name="Heiman D."/>
            <person name="Hepburn T."/>
            <person name="Howarth C."/>
            <person name="Jen D."/>
            <person name="Larson L."/>
            <person name="Lewis B."/>
            <person name="Mehta T."/>
            <person name="Park D."/>
            <person name="Pearson M."/>
            <person name="Roberts A."/>
            <person name="Saif S."/>
            <person name="Shenoy N."/>
            <person name="Sisk P."/>
            <person name="Stolte C."/>
            <person name="Sykes S."/>
            <person name="Thomson T."/>
            <person name="Walk T."/>
            <person name="White J."/>
            <person name="Yandava C."/>
            <person name="Burger G."/>
            <person name="Gray M.W."/>
            <person name="Holland P.W.H."/>
            <person name="King N."/>
            <person name="Lang F.B.F."/>
            <person name="Roger A.J."/>
            <person name="Ruiz-Trillo I."/>
            <person name="Lander E."/>
            <person name="Nusbaum C."/>
        </authorList>
    </citation>
    <scope>NUCLEOTIDE SEQUENCE [LARGE SCALE GENOMIC DNA]</scope>
    <source>
        <strain evidence="2 3">DAOM BR117</strain>
    </source>
</reference>
<feature type="region of interest" description="Disordered" evidence="1">
    <location>
        <begin position="55"/>
        <end position="80"/>
    </location>
</feature>
<dbReference type="InParanoid" id="A0A0L0HE19"/>
<protein>
    <submittedName>
        <fullName evidence="2">Uncharacterized protein</fullName>
    </submittedName>
</protein>
<dbReference type="RefSeq" id="XP_016607740.1">
    <property type="nucleotide sequence ID" value="XM_016757408.1"/>
</dbReference>
<keyword evidence="3" id="KW-1185">Reference proteome</keyword>
<dbReference type="AlphaFoldDB" id="A0A0L0HE19"/>
<dbReference type="OrthoDB" id="2370407at2759"/>
<accession>A0A0L0HE19</accession>
<name>A0A0L0HE19_SPIPD</name>
<dbReference type="VEuPathDB" id="FungiDB:SPPG_09251"/>
<evidence type="ECO:0000313" key="2">
    <source>
        <dbReference type="EMBL" id="KNC99700.1"/>
    </source>
</evidence>
<sequence>MPVKQSLPLKQYLSHGTWQKTSVPASRPLPSRSEGSMDDFEILFKRDRGGSQCINSSMSRISGKRRGFNGENSPESTDVHPFCERHSIRQMTSSPLKAKNDSIVSSISVDKYTAYDAAVNPGQRDKGLDLSMHGSFRYTLAQNDAGRVLTISVVTGDEAVASTKRQRCYAEQLPRAAFRGKNIRLEEPISFSGQESAVESSLGSLGGTNSDVNALCPPLDERLQAQKKNITVNAANQGLFSRLNSSAPDAIFSGMAEIYQRKLRHRETAIQGVVYSSIDQMAREASSTRDSVSARQAAIRSHFAHIWNYEDVMRKDLKRLMDEAGNAEVPSDELSDETVHDLTPCHLHEVV</sequence>
<dbReference type="EMBL" id="KQ257457">
    <property type="protein sequence ID" value="KNC99700.1"/>
    <property type="molecule type" value="Genomic_DNA"/>
</dbReference>
<dbReference type="GeneID" id="27692376"/>